<organism evidence="5 6">
    <name type="scientific">Panagrellus redivivus</name>
    <name type="common">Microworm</name>
    <dbReference type="NCBI Taxonomy" id="6233"/>
    <lineage>
        <taxon>Eukaryota</taxon>
        <taxon>Metazoa</taxon>
        <taxon>Ecdysozoa</taxon>
        <taxon>Nematoda</taxon>
        <taxon>Chromadorea</taxon>
        <taxon>Rhabditida</taxon>
        <taxon>Tylenchina</taxon>
        <taxon>Panagrolaimomorpha</taxon>
        <taxon>Panagrolaimoidea</taxon>
        <taxon>Panagrolaimidae</taxon>
        <taxon>Panagrellus</taxon>
    </lineage>
</organism>
<reference evidence="6" key="2">
    <citation type="submission" date="2020-10" db="UniProtKB">
        <authorList>
            <consortium name="WormBaseParasite"/>
        </authorList>
    </citation>
    <scope>IDENTIFICATION</scope>
</reference>
<sequence>MDLSWSELFPNITNGSPIADDVMTIATTSGYSLASAALLRKDWIASCSKLKLMIVTILAIIHFGIFVKSGAPWKYFVQTLQSGLASATLCVTGEAVKTKKRDIGYLCSLLIFATTTYLPLIQYHQYRFDWMLVLLVPTYGTVIIGFAGITLYEYLKKHYSKRLPKGSNLSFAEHLTNWKAAPNGKKIAEKMSKRYLCTGMTDAGVRLTELNLCDNPLGPQAIEALMPFLSGEHCSELRVLKIANCNLGESAIIVAKYLEDNFDHCNGTQARFNLEVLVVGNNNIGNAGADAFAKAIMKISTLKTADFRFNGITSSGMLALATALAGNSQLGTLNLSRNFLDANGAYAISNAVKNLKQLKLLDVGECMIQSEGAQCIVKKFTEHSQKIEVLMFNGNEIDAEAAREILKNMLALPSFKLINLEGNCFDDEYHSLEAEFDDARVQLGNFDDDEGKNWVEEEKE</sequence>
<evidence type="ECO:0000256" key="1">
    <source>
        <dbReference type="ARBA" id="ARBA00022468"/>
    </source>
</evidence>
<dbReference type="Proteomes" id="UP000492821">
    <property type="component" value="Unassembled WGS sequence"/>
</dbReference>
<keyword evidence="1" id="KW-0343">GTPase activation</keyword>
<keyword evidence="5" id="KW-1185">Reference proteome</keyword>
<dbReference type="InterPro" id="IPR027038">
    <property type="entry name" value="RanGap"/>
</dbReference>
<dbReference type="GO" id="GO:0005634">
    <property type="term" value="C:nucleus"/>
    <property type="evidence" value="ECO:0007669"/>
    <property type="project" value="TreeGrafter"/>
</dbReference>
<dbReference type="WBParaSite" id="Pan_g18022.t2">
    <property type="protein sequence ID" value="Pan_g18022.t2"/>
    <property type="gene ID" value="Pan_g18022"/>
</dbReference>
<keyword evidence="4" id="KW-0472">Membrane</keyword>
<dbReference type="GO" id="GO:0031267">
    <property type="term" value="F:small GTPase binding"/>
    <property type="evidence" value="ECO:0007669"/>
    <property type="project" value="TreeGrafter"/>
</dbReference>
<dbReference type="Gene3D" id="3.80.10.10">
    <property type="entry name" value="Ribonuclease Inhibitor"/>
    <property type="match status" value="1"/>
</dbReference>
<dbReference type="SUPFAM" id="SSF52047">
    <property type="entry name" value="RNI-like"/>
    <property type="match status" value="1"/>
</dbReference>
<keyword evidence="4" id="KW-0812">Transmembrane</keyword>
<evidence type="ECO:0000256" key="4">
    <source>
        <dbReference type="SAM" id="Phobius"/>
    </source>
</evidence>
<dbReference type="SMART" id="SM00368">
    <property type="entry name" value="LRR_RI"/>
    <property type="match status" value="4"/>
</dbReference>
<name>A0A7E4ZUC6_PANRE</name>
<dbReference type="GO" id="GO:0006913">
    <property type="term" value="P:nucleocytoplasmic transport"/>
    <property type="evidence" value="ECO:0007669"/>
    <property type="project" value="TreeGrafter"/>
</dbReference>
<dbReference type="InterPro" id="IPR032675">
    <property type="entry name" value="LRR_dom_sf"/>
</dbReference>
<feature type="transmembrane region" description="Helical" evidence="4">
    <location>
        <begin position="130"/>
        <end position="155"/>
    </location>
</feature>
<dbReference type="GO" id="GO:0048471">
    <property type="term" value="C:perinuclear region of cytoplasm"/>
    <property type="evidence" value="ECO:0007669"/>
    <property type="project" value="TreeGrafter"/>
</dbReference>
<evidence type="ECO:0000313" key="5">
    <source>
        <dbReference type="Proteomes" id="UP000492821"/>
    </source>
</evidence>
<dbReference type="Pfam" id="PF13516">
    <property type="entry name" value="LRR_6"/>
    <property type="match status" value="2"/>
</dbReference>
<keyword evidence="3" id="KW-0677">Repeat</keyword>
<evidence type="ECO:0000256" key="3">
    <source>
        <dbReference type="ARBA" id="ARBA00022737"/>
    </source>
</evidence>
<accession>A0A7E4ZUC6</accession>
<reference evidence="5" key="1">
    <citation type="journal article" date="2013" name="Genetics">
        <title>The draft genome and transcriptome of Panagrellus redivivus are shaped by the harsh demands of a free-living lifestyle.</title>
        <authorList>
            <person name="Srinivasan J."/>
            <person name="Dillman A.R."/>
            <person name="Macchietto M.G."/>
            <person name="Heikkinen L."/>
            <person name="Lakso M."/>
            <person name="Fracchia K.M."/>
            <person name="Antoshechkin I."/>
            <person name="Mortazavi A."/>
            <person name="Wong G."/>
            <person name="Sternberg P.W."/>
        </authorList>
    </citation>
    <scope>NUCLEOTIDE SEQUENCE [LARGE SCALE GENOMIC DNA]</scope>
    <source>
        <strain evidence="5">MT8872</strain>
    </source>
</reference>
<dbReference type="GO" id="GO:0005829">
    <property type="term" value="C:cytosol"/>
    <property type="evidence" value="ECO:0007669"/>
    <property type="project" value="TreeGrafter"/>
</dbReference>
<protein>
    <submittedName>
        <fullName evidence="6">RNI-like protein</fullName>
    </submittedName>
</protein>
<dbReference type="PANTHER" id="PTHR24113:SF12">
    <property type="entry name" value="RAN GTPASE-ACTIVATING PROTEIN 1"/>
    <property type="match status" value="1"/>
</dbReference>
<keyword evidence="4" id="KW-1133">Transmembrane helix</keyword>
<feature type="transmembrane region" description="Helical" evidence="4">
    <location>
        <begin position="50"/>
        <end position="67"/>
    </location>
</feature>
<proteinExistence type="predicted"/>
<dbReference type="PANTHER" id="PTHR24113">
    <property type="entry name" value="RAN GTPASE-ACTIVATING PROTEIN 1"/>
    <property type="match status" value="1"/>
</dbReference>
<evidence type="ECO:0000256" key="2">
    <source>
        <dbReference type="ARBA" id="ARBA00022614"/>
    </source>
</evidence>
<keyword evidence="2" id="KW-0433">Leucine-rich repeat</keyword>
<feature type="transmembrane region" description="Helical" evidence="4">
    <location>
        <begin position="103"/>
        <end position="124"/>
    </location>
</feature>
<dbReference type="GO" id="GO:0005096">
    <property type="term" value="F:GTPase activator activity"/>
    <property type="evidence" value="ECO:0007669"/>
    <property type="project" value="UniProtKB-KW"/>
</dbReference>
<dbReference type="AlphaFoldDB" id="A0A7E4ZUC6"/>
<dbReference type="InterPro" id="IPR001611">
    <property type="entry name" value="Leu-rich_rpt"/>
</dbReference>
<evidence type="ECO:0000313" key="6">
    <source>
        <dbReference type="WBParaSite" id="Pan_g18022.t2"/>
    </source>
</evidence>